<evidence type="ECO:0000256" key="6">
    <source>
        <dbReference type="ARBA" id="ARBA00022553"/>
    </source>
</evidence>
<reference evidence="18 19" key="1">
    <citation type="submission" date="2019-03" db="EMBL/GenBank/DDBJ databases">
        <title>Three New Species of Nocardioides, Nocardioides euryhalodurans sp. nov., Nocardioides seonyuensis sp. nov. and Nocardioides eburneoflavus sp. nov., Iolated from Soil.</title>
        <authorList>
            <person name="Roh S.G."/>
            <person name="Lee C."/>
            <person name="Kim M.-K."/>
            <person name="Kim S.B."/>
        </authorList>
    </citation>
    <scope>NUCLEOTIDE SEQUENCE [LARGE SCALE GENOMIC DNA]</scope>
    <source>
        <strain evidence="18 19">MMS17-SY117</strain>
    </source>
</reference>
<feature type="domain" description="Histidine kinase" evidence="16">
    <location>
        <begin position="710"/>
        <end position="929"/>
    </location>
</feature>
<dbReference type="EMBL" id="CP038267">
    <property type="protein sequence ID" value="QBR91621.1"/>
    <property type="molecule type" value="Genomic_DNA"/>
</dbReference>
<feature type="transmembrane region" description="Helical" evidence="15">
    <location>
        <begin position="129"/>
        <end position="150"/>
    </location>
</feature>
<keyword evidence="8 15" id="KW-0812">Transmembrane</keyword>
<sequence length="930" mass="99329">MHKTVSMSENGRRWAGPAAVAVALLGVYVAGTSAVLFRPEGSDVAFWWPAAGISVALVALVPRRHVLPVVLGIFAVSLAANLSGGQTADLSLAYSIANAAEALVAGMLLKGPDGRLVTLGHLSDFVRLVVAAVVGALVVGVLGALAAYALDDGSLPTTLRNIFTSHMAATMVIVPVAMTWRQRTSEAPRLEFAIQVLWLAAVTCALFIPVHSYPLSFALLPILVWAGLRLSPRAVTIELLVTCLVAILLTGQGRGPFGDTGPAGAISLELAAPLVQGFILAGALVVLPLTMAVTQRRLALEVLTERERLFRRNFTESMTGMLLLSLRGDRLEIVDANETALQLLDDGRTRVVGRYLDRVLSGPSTLRSVVREMVGGDLDGWRGQVSVPHRPTSHVKIAISPLTRGADATFSAQLLDVSAEYAALARTAAAERLTSATLDTTHCIILVCDMDGTVVRANRATSTLTGFHEDEVLGRPVWESIIPPHRVPIVRSMFSSPDGSAIPGSREADVQTAAGDVLRIVWNTDLVRDEDGTPRYAVMTGIDVTTERTTAGLMNTLFQAGMSTAIIGMDGRGRITLFNSGAQALLGWTTEQVRGRQFTDLLDPTEMAERTADAHGSGWSALTSTIGEERESQVDDWTWLTAGGSRRTVSMTLSGGGSEFGPQAGYLVVGRDVTEQRHSQMMLMAALEKERTASERLRQLDAAKNEFVSTVSHELRTPVTSIVGYTELLADGSPVEPDPQQVPLLDTIARNGHRLISLCNDLLTLAGLDSDGPAWNRAPIDVRDLVTQAEDSLRPMVRDRHLKLSFVVPEQPVVVVGDAIQLERVLLNLLSNALKFTPDGGLVTTSLEVRDGEAWLLVVDTGIGIPHEEQEGLFQKFFRASTAQDLAIQGTGLGLSIVAGILAVHGGRIGVESAPGEGTTFTVRLPLQDG</sequence>
<dbReference type="FunFam" id="1.10.287.130:FF:000001">
    <property type="entry name" value="Two-component sensor histidine kinase"/>
    <property type="match status" value="1"/>
</dbReference>
<dbReference type="SMART" id="SM00091">
    <property type="entry name" value="PAS"/>
    <property type="match status" value="3"/>
</dbReference>
<dbReference type="InterPro" id="IPR004358">
    <property type="entry name" value="Sig_transdc_His_kin-like_C"/>
</dbReference>
<protein>
    <recommendedName>
        <fullName evidence="4">histidine kinase</fullName>
        <ecNumber evidence="4">2.7.13.3</ecNumber>
    </recommendedName>
</protein>
<dbReference type="GO" id="GO:0005524">
    <property type="term" value="F:ATP binding"/>
    <property type="evidence" value="ECO:0007669"/>
    <property type="project" value="UniProtKB-KW"/>
</dbReference>
<dbReference type="Pfam" id="PF00989">
    <property type="entry name" value="PAS"/>
    <property type="match status" value="1"/>
</dbReference>
<dbReference type="Proteomes" id="UP000294894">
    <property type="component" value="Chromosome"/>
</dbReference>
<feature type="transmembrane region" description="Helical" evidence="15">
    <location>
        <begin position="270"/>
        <end position="293"/>
    </location>
</feature>
<evidence type="ECO:0000259" key="16">
    <source>
        <dbReference type="PROSITE" id="PS50109"/>
    </source>
</evidence>
<evidence type="ECO:0000256" key="5">
    <source>
        <dbReference type="ARBA" id="ARBA00022475"/>
    </source>
</evidence>
<evidence type="ECO:0000256" key="15">
    <source>
        <dbReference type="SAM" id="Phobius"/>
    </source>
</evidence>
<keyword evidence="14 15" id="KW-0472">Membrane</keyword>
<dbReference type="Pfam" id="PF05231">
    <property type="entry name" value="MASE1"/>
    <property type="match status" value="1"/>
</dbReference>
<dbReference type="SUPFAM" id="SSF55874">
    <property type="entry name" value="ATPase domain of HSP90 chaperone/DNA topoisomerase II/histidine kinase"/>
    <property type="match status" value="1"/>
</dbReference>
<feature type="transmembrane region" description="Helical" evidence="15">
    <location>
        <begin position="230"/>
        <end position="249"/>
    </location>
</feature>
<evidence type="ECO:0000256" key="9">
    <source>
        <dbReference type="ARBA" id="ARBA00022741"/>
    </source>
</evidence>
<dbReference type="SMART" id="SM00388">
    <property type="entry name" value="HisKA"/>
    <property type="match status" value="1"/>
</dbReference>
<dbReference type="InterPro" id="IPR035965">
    <property type="entry name" value="PAS-like_dom_sf"/>
</dbReference>
<dbReference type="CDD" id="cd00082">
    <property type="entry name" value="HisKA"/>
    <property type="match status" value="1"/>
</dbReference>
<dbReference type="GO" id="GO:0006355">
    <property type="term" value="P:regulation of DNA-templated transcription"/>
    <property type="evidence" value="ECO:0007669"/>
    <property type="project" value="InterPro"/>
</dbReference>
<dbReference type="PROSITE" id="PS50109">
    <property type="entry name" value="HIS_KIN"/>
    <property type="match status" value="1"/>
</dbReference>
<evidence type="ECO:0000259" key="17">
    <source>
        <dbReference type="PROSITE" id="PS50112"/>
    </source>
</evidence>
<evidence type="ECO:0000256" key="14">
    <source>
        <dbReference type="ARBA" id="ARBA00023136"/>
    </source>
</evidence>
<feature type="domain" description="PAS" evidence="17">
    <location>
        <begin position="430"/>
        <end position="484"/>
    </location>
</feature>
<evidence type="ECO:0000256" key="1">
    <source>
        <dbReference type="ARBA" id="ARBA00000085"/>
    </source>
</evidence>
<keyword evidence="5" id="KW-1003">Cell membrane</keyword>
<feature type="transmembrane region" description="Helical" evidence="15">
    <location>
        <begin position="66"/>
        <end position="84"/>
    </location>
</feature>
<dbReference type="PROSITE" id="PS50112">
    <property type="entry name" value="PAS"/>
    <property type="match status" value="2"/>
</dbReference>
<organism evidence="18 19">
    <name type="scientific">Nocardioides euryhalodurans</name>
    <dbReference type="NCBI Taxonomy" id="2518370"/>
    <lineage>
        <taxon>Bacteria</taxon>
        <taxon>Bacillati</taxon>
        <taxon>Actinomycetota</taxon>
        <taxon>Actinomycetes</taxon>
        <taxon>Propionibacteriales</taxon>
        <taxon>Nocardioidaceae</taxon>
        <taxon>Nocardioides</taxon>
    </lineage>
</organism>
<dbReference type="CDD" id="cd00130">
    <property type="entry name" value="PAS"/>
    <property type="match status" value="2"/>
</dbReference>
<feature type="transmembrane region" description="Helical" evidence="15">
    <location>
        <begin position="162"/>
        <end position="180"/>
    </location>
</feature>
<dbReference type="InterPro" id="IPR013767">
    <property type="entry name" value="PAS_fold"/>
</dbReference>
<dbReference type="Pfam" id="PF00512">
    <property type="entry name" value="HisKA"/>
    <property type="match status" value="1"/>
</dbReference>
<dbReference type="InterPro" id="IPR036097">
    <property type="entry name" value="HisK_dim/P_sf"/>
</dbReference>
<dbReference type="InterPro" id="IPR003661">
    <property type="entry name" value="HisK_dim/P_dom"/>
</dbReference>
<feature type="transmembrane region" description="Helical" evidence="15">
    <location>
        <begin position="192"/>
        <end position="210"/>
    </location>
</feature>
<evidence type="ECO:0000256" key="11">
    <source>
        <dbReference type="ARBA" id="ARBA00022840"/>
    </source>
</evidence>
<keyword evidence="12 15" id="KW-1133">Transmembrane helix</keyword>
<keyword evidence="13" id="KW-0902">Two-component regulatory system</keyword>
<dbReference type="Pfam" id="PF08448">
    <property type="entry name" value="PAS_4"/>
    <property type="match status" value="1"/>
</dbReference>
<evidence type="ECO:0000313" key="19">
    <source>
        <dbReference type="Proteomes" id="UP000294894"/>
    </source>
</evidence>
<evidence type="ECO:0000256" key="12">
    <source>
        <dbReference type="ARBA" id="ARBA00022989"/>
    </source>
</evidence>
<dbReference type="PRINTS" id="PR00344">
    <property type="entry name" value="BCTRLSENSOR"/>
</dbReference>
<keyword evidence="7" id="KW-0808">Transferase</keyword>
<dbReference type="GO" id="GO:0009927">
    <property type="term" value="F:histidine phosphotransfer kinase activity"/>
    <property type="evidence" value="ECO:0007669"/>
    <property type="project" value="TreeGrafter"/>
</dbReference>
<dbReference type="InterPro" id="IPR000014">
    <property type="entry name" value="PAS"/>
</dbReference>
<dbReference type="PANTHER" id="PTHR43047:SF72">
    <property type="entry name" value="OSMOSENSING HISTIDINE PROTEIN KINASE SLN1"/>
    <property type="match status" value="1"/>
</dbReference>
<dbReference type="GO" id="GO:0045121">
    <property type="term" value="C:membrane raft"/>
    <property type="evidence" value="ECO:0007669"/>
    <property type="project" value="UniProtKB-SubCell"/>
</dbReference>
<dbReference type="NCBIfam" id="TIGR00229">
    <property type="entry name" value="sensory_box"/>
    <property type="match status" value="2"/>
</dbReference>
<accession>A0A4P7GJ20</accession>
<dbReference type="CDD" id="cd00075">
    <property type="entry name" value="HATPase"/>
    <property type="match status" value="1"/>
</dbReference>
<evidence type="ECO:0000256" key="10">
    <source>
        <dbReference type="ARBA" id="ARBA00022777"/>
    </source>
</evidence>
<keyword evidence="6" id="KW-0597">Phosphoprotein</keyword>
<dbReference type="GO" id="GO:0000155">
    <property type="term" value="F:phosphorelay sensor kinase activity"/>
    <property type="evidence" value="ECO:0007669"/>
    <property type="project" value="InterPro"/>
</dbReference>
<evidence type="ECO:0000256" key="3">
    <source>
        <dbReference type="ARBA" id="ARBA00004651"/>
    </source>
</evidence>
<dbReference type="AlphaFoldDB" id="A0A4P7GJ20"/>
<dbReference type="Gene3D" id="3.30.565.10">
    <property type="entry name" value="Histidine kinase-like ATPase, C-terminal domain"/>
    <property type="match status" value="1"/>
</dbReference>
<evidence type="ECO:0000256" key="4">
    <source>
        <dbReference type="ARBA" id="ARBA00012438"/>
    </source>
</evidence>
<dbReference type="FunFam" id="3.30.565.10:FF:000023">
    <property type="entry name" value="PAS domain-containing sensor histidine kinase"/>
    <property type="match status" value="1"/>
</dbReference>
<dbReference type="Gene3D" id="3.30.450.20">
    <property type="entry name" value="PAS domain"/>
    <property type="match status" value="2"/>
</dbReference>
<comment type="catalytic activity">
    <reaction evidence="1">
        <text>ATP + protein L-histidine = ADP + protein N-phospho-L-histidine.</text>
        <dbReference type="EC" id="2.7.13.3"/>
    </reaction>
</comment>
<evidence type="ECO:0000256" key="7">
    <source>
        <dbReference type="ARBA" id="ARBA00022679"/>
    </source>
</evidence>
<proteinExistence type="predicted"/>
<keyword evidence="10" id="KW-0418">Kinase</keyword>
<dbReference type="SUPFAM" id="SSF47384">
    <property type="entry name" value="Homodimeric domain of signal transducing histidine kinase"/>
    <property type="match status" value="1"/>
</dbReference>
<dbReference type="KEGG" id="noy:EXE57_04580"/>
<dbReference type="Pfam" id="PF02518">
    <property type="entry name" value="HATPase_c"/>
    <property type="match status" value="1"/>
</dbReference>
<gene>
    <name evidence="18" type="ORF">EXE57_04580</name>
</gene>
<dbReference type="InterPro" id="IPR013656">
    <property type="entry name" value="PAS_4"/>
</dbReference>
<dbReference type="PANTHER" id="PTHR43047">
    <property type="entry name" value="TWO-COMPONENT HISTIDINE PROTEIN KINASE"/>
    <property type="match status" value="1"/>
</dbReference>
<dbReference type="Gene3D" id="1.10.287.130">
    <property type="match status" value="1"/>
</dbReference>
<keyword evidence="11" id="KW-0067">ATP-binding</keyword>
<dbReference type="InterPro" id="IPR007895">
    <property type="entry name" value="MASE1"/>
</dbReference>
<dbReference type="EC" id="2.7.13.3" evidence="4"/>
<name>A0A4P7GJ20_9ACTN</name>
<dbReference type="OrthoDB" id="3272969at2"/>
<evidence type="ECO:0000256" key="8">
    <source>
        <dbReference type="ARBA" id="ARBA00022692"/>
    </source>
</evidence>
<dbReference type="SUPFAM" id="SSF55785">
    <property type="entry name" value="PYP-like sensor domain (PAS domain)"/>
    <property type="match status" value="3"/>
</dbReference>
<feature type="transmembrane region" description="Helical" evidence="15">
    <location>
        <begin position="44"/>
        <end position="61"/>
    </location>
</feature>
<keyword evidence="19" id="KW-1185">Reference proteome</keyword>
<evidence type="ECO:0000256" key="13">
    <source>
        <dbReference type="ARBA" id="ARBA00023012"/>
    </source>
</evidence>
<dbReference type="InterPro" id="IPR036890">
    <property type="entry name" value="HATPase_C_sf"/>
</dbReference>
<dbReference type="InterPro" id="IPR005467">
    <property type="entry name" value="His_kinase_dom"/>
</dbReference>
<dbReference type="GO" id="GO:0005886">
    <property type="term" value="C:plasma membrane"/>
    <property type="evidence" value="ECO:0007669"/>
    <property type="project" value="UniProtKB-SubCell"/>
</dbReference>
<evidence type="ECO:0000256" key="2">
    <source>
        <dbReference type="ARBA" id="ARBA00004314"/>
    </source>
</evidence>
<feature type="domain" description="PAS" evidence="17">
    <location>
        <begin position="550"/>
        <end position="604"/>
    </location>
</feature>
<keyword evidence="9" id="KW-0547">Nucleotide-binding</keyword>
<comment type="subcellular location">
    <subcellularLocation>
        <location evidence="3">Cell membrane</location>
        <topology evidence="3">Multi-pass membrane protein</topology>
    </subcellularLocation>
    <subcellularLocation>
        <location evidence="2">Membrane raft</location>
        <topology evidence="2">Multi-pass membrane protein</topology>
    </subcellularLocation>
</comment>
<dbReference type="SMART" id="SM00387">
    <property type="entry name" value="HATPase_c"/>
    <property type="match status" value="1"/>
</dbReference>
<evidence type="ECO:0000313" key="18">
    <source>
        <dbReference type="EMBL" id="QBR91621.1"/>
    </source>
</evidence>
<dbReference type="InterPro" id="IPR003594">
    <property type="entry name" value="HATPase_dom"/>
</dbReference>